<dbReference type="EMBL" id="JADQDK010000001">
    <property type="protein sequence ID" value="MBW0137243.1"/>
    <property type="molecule type" value="Genomic_DNA"/>
</dbReference>
<sequence>MSRAVDHDTALDAAAEYASGTPVDLEVCRSEPIHLLGATQSHGVLVAVDTALVVRVVSANSGPVLGREPDRLLERPITDLIGAGQTELLRRAVHDLAAGESSLLPMRLEHLGEPGPDAATDVDVTVSRSDGLVLCEFEPARREGPFAFSAFTGRIRRTLQTLQSSPTVVELADRAVEEIRRLTGYSRVVIYRFDGDGPGHVIAEDRHPDWESWLGLWFPAIDVPPQARRLYLRNWIRSIADVDDPSAALVPPTVPGTDRPLDLSGSVLRSLSPYHLDYLRNIGVAASMSISLIKDGSLWGLVACHHSRPLLLAPETRAACEFLGAALSLQLVAIERSEQERARADAHTTLTRIVTAIPAGPPAALLADDHGLLDLVPASGALVRLHGRIDGRGDLPDATVVADLLDRLPIGPPGSVWSTDRLSAAFPEFADLAGPTSGVLVLPLSGDGDLIAWFRPEILRTVEWAADPSRPAVIGSRGQRLSPRGSHSVWRETVRGRSRPWSATEVELATSLGRAVSELVLRHAAELGEANAELRRSNDDLDSFAYVVAHDLKEPLRGIANSADFALEDAPDLDAGTVRRLQTTRVLAGRMDELLTSLLHFSQVGRSQPGTATVDMTTLADQVIELVAERASAAGVRIRRSSALPVVSGERALLREVLTNLVVNAIKYAHDEPRWVDIGTAPVQPPHTRGSVDAVYVRDNGIGIAPHHHEDVFRLFRRLDPDRGSGMGAGLAIARKIVERHGGRLWVDSDLGHGATFWLTLPTTPPGRS</sequence>
<evidence type="ECO:0000256" key="3">
    <source>
        <dbReference type="ARBA" id="ARBA00012438"/>
    </source>
</evidence>
<dbReference type="InterPro" id="IPR013654">
    <property type="entry name" value="PAS_2"/>
</dbReference>
<evidence type="ECO:0000259" key="9">
    <source>
        <dbReference type="PROSITE" id="PS50109"/>
    </source>
</evidence>
<dbReference type="InterPro" id="IPR003661">
    <property type="entry name" value="HisK_dim/P_dom"/>
</dbReference>
<dbReference type="InterPro" id="IPR003594">
    <property type="entry name" value="HATPase_dom"/>
</dbReference>
<dbReference type="InterPro" id="IPR003018">
    <property type="entry name" value="GAF"/>
</dbReference>
<evidence type="ECO:0000256" key="6">
    <source>
        <dbReference type="ARBA" id="ARBA00023170"/>
    </source>
</evidence>
<dbReference type="SMART" id="SM00387">
    <property type="entry name" value="HATPase_c"/>
    <property type="match status" value="1"/>
</dbReference>
<evidence type="ECO:0000259" key="8">
    <source>
        <dbReference type="PROSITE" id="PS50046"/>
    </source>
</evidence>
<dbReference type="InterPro" id="IPR013515">
    <property type="entry name" value="Phytochrome_cen-reg"/>
</dbReference>
<organism evidence="10 11">
    <name type="scientific">Pseudonocardia abyssalis</name>
    <dbReference type="NCBI Taxonomy" id="2792008"/>
    <lineage>
        <taxon>Bacteria</taxon>
        <taxon>Bacillati</taxon>
        <taxon>Actinomycetota</taxon>
        <taxon>Actinomycetes</taxon>
        <taxon>Pseudonocardiales</taxon>
        <taxon>Pseudonocardiaceae</taxon>
        <taxon>Pseudonocardia</taxon>
    </lineage>
</organism>
<dbReference type="PANTHER" id="PTHR42878:SF15">
    <property type="entry name" value="BACTERIOPHYTOCHROME"/>
    <property type="match status" value="1"/>
</dbReference>
<comment type="similarity">
    <text evidence="2">In the N-terminal section; belongs to the phytochrome family.</text>
</comment>
<feature type="domain" description="Phytochrome chromophore attachment site" evidence="8">
    <location>
        <begin position="167"/>
        <end position="325"/>
    </location>
</feature>
<dbReference type="CDD" id="cd00082">
    <property type="entry name" value="HisKA"/>
    <property type="match status" value="1"/>
</dbReference>
<accession>A0ABS6UYA6</accession>
<evidence type="ECO:0000256" key="7">
    <source>
        <dbReference type="ARBA" id="ARBA00039401"/>
    </source>
</evidence>
<evidence type="ECO:0000256" key="5">
    <source>
        <dbReference type="ARBA" id="ARBA00022777"/>
    </source>
</evidence>
<proteinExistence type="inferred from homology"/>
<dbReference type="SMART" id="SM00388">
    <property type="entry name" value="HisKA"/>
    <property type="match status" value="1"/>
</dbReference>
<comment type="catalytic activity">
    <reaction evidence="1">
        <text>ATP + protein L-histidine = ADP + protein N-phospho-L-histidine.</text>
        <dbReference type="EC" id="2.7.13.3"/>
    </reaction>
</comment>
<keyword evidence="11" id="KW-1185">Reference proteome</keyword>
<dbReference type="Proteomes" id="UP000694287">
    <property type="component" value="Unassembled WGS sequence"/>
</dbReference>
<reference evidence="10 11" key="1">
    <citation type="submission" date="2020-11" db="EMBL/GenBank/DDBJ databases">
        <title>Pseudonocardia abyssalis sp. nov. and Pseudonocardia oceani sp. nov., description and phylogenomic analysis of two novel actinomycetes isolated from the deep Southern Ocean.</title>
        <authorList>
            <person name="Parra J."/>
        </authorList>
    </citation>
    <scope>NUCLEOTIDE SEQUENCE [LARGE SCALE GENOMIC DNA]</scope>
    <source>
        <strain evidence="10 11">KRD-168</strain>
    </source>
</reference>
<evidence type="ECO:0000256" key="4">
    <source>
        <dbReference type="ARBA" id="ARBA00022679"/>
    </source>
</evidence>
<evidence type="ECO:0000256" key="1">
    <source>
        <dbReference type="ARBA" id="ARBA00000085"/>
    </source>
</evidence>
<evidence type="ECO:0000313" key="11">
    <source>
        <dbReference type="Proteomes" id="UP000694287"/>
    </source>
</evidence>
<comment type="caution">
    <text evidence="10">The sequence shown here is derived from an EMBL/GenBank/DDBJ whole genome shotgun (WGS) entry which is preliminary data.</text>
</comment>
<dbReference type="Pfam" id="PF01590">
    <property type="entry name" value="GAF"/>
    <property type="match status" value="1"/>
</dbReference>
<keyword evidence="6" id="KW-0675">Receptor</keyword>
<dbReference type="InterPro" id="IPR050351">
    <property type="entry name" value="BphY/WalK/GraS-like"/>
</dbReference>
<name>A0ABS6UYA6_9PSEU</name>
<protein>
    <recommendedName>
        <fullName evidence="7">Sensor-like histidine kinase SenX3</fullName>
        <ecNumber evidence="3">2.7.13.3</ecNumber>
    </recommendedName>
</protein>
<dbReference type="InterPro" id="IPR016132">
    <property type="entry name" value="Phyto_chromo_attachment"/>
</dbReference>
<dbReference type="RefSeq" id="WP_218603672.1">
    <property type="nucleotide sequence ID" value="NZ_JADQDJ010000148.1"/>
</dbReference>
<evidence type="ECO:0000313" key="10">
    <source>
        <dbReference type="EMBL" id="MBW0137243.1"/>
    </source>
</evidence>
<dbReference type="Pfam" id="PF00360">
    <property type="entry name" value="PHY"/>
    <property type="match status" value="1"/>
</dbReference>
<dbReference type="PANTHER" id="PTHR42878">
    <property type="entry name" value="TWO-COMPONENT HISTIDINE KINASE"/>
    <property type="match status" value="1"/>
</dbReference>
<keyword evidence="5" id="KW-0418">Kinase</keyword>
<evidence type="ECO:0000256" key="2">
    <source>
        <dbReference type="ARBA" id="ARBA00006402"/>
    </source>
</evidence>
<dbReference type="EC" id="2.7.13.3" evidence="3"/>
<gene>
    <name evidence="10" type="ORF">I4I81_23700</name>
</gene>
<dbReference type="Pfam" id="PF08446">
    <property type="entry name" value="PAS_2"/>
    <property type="match status" value="1"/>
</dbReference>
<feature type="domain" description="Histidine kinase" evidence="9">
    <location>
        <begin position="547"/>
        <end position="765"/>
    </location>
</feature>
<keyword evidence="4" id="KW-0808">Transferase</keyword>
<dbReference type="PROSITE" id="PS50046">
    <property type="entry name" value="PHYTOCHROME_2"/>
    <property type="match status" value="1"/>
</dbReference>
<dbReference type="InterPro" id="IPR005467">
    <property type="entry name" value="His_kinase_dom"/>
</dbReference>
<dbReference type="PROSITE" id="PS50109">
    <property type="entry name" value="HIS_KIN"/>
    <property type="match status" value="1"/>
</dbReference>
<dbReference type="Pfam" id="PF02518">
    <property type="entry name" value="HATPase_c"/>
    <property type="match status" value="1"/>
</dbReference>
<dbReference type="SMART" id="SM00065">
    <property type="entry name" value="GAF"/>
    <property type="match status" value="1"/>
</dbReference>